<protein>
    <recommendedName>
        <fullName evidence="3">PH domain-containing protein</fullName>
    </recommendedName>
</protein>
<evidence type="ECO:0000313" key="2">
    <source>
        <dbReference type="Proteomes" id="UP000571017"/>
    </source>
</evidence>
<dbReference type="EMBL" id="JACEFG010000001">
    <property type="protein sequence ID" value="MBA2174616.1"/>
    <property type="molecule type" value="Genomic_DNA"/>
</dbReference>
<evidence type="ECO:0008006" key="3">
    <source>
        <dbReference type="Google" id="ProtNLM"/>
    </source>
</evidence>
<proteinExistence type="predicted"/>
<comment type="caution">
    <text evidence="1">The sequence shown here is derived from an EMBL/GenBank/DDBJ whole genome shotgun (WGS) entry which is preliminary data.</text>
</comment>
<name>A0A838CSN1_9BACI</name>
<organism evidence="1 2">
    <name type="scientific">Halobacillus locisalis</name>
    <dbReference type="NCBI Taxonomy" id="220753"/>
    <lineage>
        <taxon>Bacteria</taxon>
        <taxon>Bacillati</taxon>
        <taxon>Bacillota</taxon>
        <taxon>Bacilli</taxon>
        <taxon>Bacillales</taxon>
        <taxon>Bacillaceae</taxon>
        <taxon>Halobacillus</taxon>
    </lineage>
</organism>
<dbReference type="AlphaFoldDB" id="A0A838CSN1"/>
<accession>A0A838CSN1</accession>
<gene>
    <name evidence="1" type="ORF">H0266_06795</name>
</gene>
<reference evidence="1 2" key="1">
    <citation type="journal article" date="2004" name="Extremophiles">
        <title>Halobacillus locisalis sp. nov., a halophilic bacterium isolated from a marine solar saltern of the Yellow Sea in Korea.</title>
        <authorList>
            <person name="Yoon J.H."/>
            <person name="Kang K.H."/>
            <person name="Oh T.K."/>
            <person name="Park Y.H."/>
        </authorList>
    </citation>
    <scope>NUCLEOTIDE SEQUENCE [LARGE SCALE GENOMIC DNA]</scope>
    <source>
        <strain evidence="1 2">KCTC 3788</strain>
    </source>
</reference>
<dbReference type="Proteomes" id="UP000571017">
    <property type="component" value="Unassembled WGS sequence"/>
</dbReference>
<sequence>MIYSQPVIHKKRVIENNRQYYLEEHLSLDLYDDQVLTPTESIDLRDLHDVSYKSFSGDQGLLYLHTNKGVRTFLVQHSPIKWIEAVKSQSSG</sequence>
<evidence type="ECO:0000313" key="1">
    <source>
        <dbReference type="EMBL" id="MBA2174616.1"/>
    </source>
</evidence>
<keyword evidence="2" id="KW-1185">Reference proteome</keyword>